<dbReference type="Proteomes" id="UP000254869">
    <property type="component" value="Unassembled WGS sequence"/>
</dbReference>
<keyword evidence="3" id="KW-1185">Reference proteome</keyword>
<dbReference type="EMBL" id="QQBC01000005">
    <property type="protein sequence ID" value="RDI66026.1"/>
    <property type="molecule type" value="Genomic_DNA"/>
</dbReference>
<dbReference type="Pfam" id="PF13400">
    <property type="entry name" value="Tad"/>
    <property type="match status" value="1"/>
</dbReference>
<dbReference type="NCBIfam" id="TIGR03816">
    <property type="entry name" value="tadE_like_DECH"/>
    <property type="match status" value="1"/>
</dbReference>
<sequence>MLGTRSRRGEEGGATVLACLAVVALLALTLLTAQLGAVVAGRHRAQAVADLGALAAAGALADGERAGCVKAEEIVRRMRAALLECDVVGWDVTLRVETSVAAGLLVVRPVQAMARAGPVDPNDS</sequence>
<reference evidence="2 3" key="1">
    <citation type="submission" date="2018-07" db="EMBL/GenBank/DDBJ databases">
        <title>Genomic Encyclopedia of Type Strains, Phase IV (KMG-IV): sequencing the most valuable type-strain genomes for metagenomic binning, comparative biology and taxonomic classification.</title>
        <authorList>
            <person name="Goeker M."/>
        </authorList>
    </citation>
    <scope>NUCLEOTIDE SEQUENCE [LARGE SCALE GENOMIC DNA]</scope>
    <source>
        <strain evidence="2 3">DSM 44290</strain>
    </source>
</reference>
<dbReference type="InterPro" id="IPR028087">
    <property type="entry name" value="Tad_N"/>
</dbReference>
<evidence type="ECO:0000313" key="3">
    <source>
        <dbReference type="Proteomes" id="UP000254869"/>
    </source>
</evidence>
<evidence type="ECO:0000313" key="2">
    <source>
        <dbReference type="EMBL" id="RDI66026.1"/>
    </source>
</evidence>
<evidence type="ECO:0000259" key="1">
    <source>
        <dbReference type="Pfam" id="PF13400"/>
    </source>
</evidence>
<comment type="caution">
    <text evidence="2">The sequence shown here is derived from an EMBL/GenBank/DDBJ whole genome shotgun (WGS) entry which is preliminary data.</text>
</comment>
<dbReference type="STRING" id="1210086.GCA_001613105_02981"/>
<name>A0A370I5M3_9NOCA</name>
<dbReference type="InterPro" id="IPR021202">
    <property type="entry name" value="Rv3654c-like"/>
</dbReference>
<gene>
    <name evidence="2" type="ORF">DFR76_105347</name>
</gene>
<dbReference type="RefSeq" id="WP_067997828.1">
    <property type="nucleotide sequence ID" value="NZ_QQBC01000005.1"/>
</dbReference>
<dbReference type="AlphaFoldDB" id="A0A370I5M3"/>
<accession>A0A370I5M3</accession>
<feature type="domain" description="Putative Flp pilus-assembly TadG-like N-terminal" evidence="1">
    <location>
        <begin position="12"/>
        <end position="58"/>
    </location>
</feature>
<proteinExistence type="predicted"/>
<organism evidence="2 3">
    <name type="scientific">Nocardia pseudobrasiliensis</name>
    <dbReference type="NCBI Taxonomy" id="45979"/>
    <lineage>
        <taxon>Bacteria</taxon>
        <taxon>Bacillati</taxon>
        <taxon>Actinomycetota</taxon>
        <taxon>Actinomycetes</taxon>
        <taxon>Mycobacteriales</taxon>
        <taxon>Nocardiaceae</taxon>
        <taxon>Nocardia</taxon>
    </lineage>
</organism>
<protein>
    <submittedName>
        <fullName evidence="2">Secretion/DNA translocation related TadE-like protein</fullName>
    </submittedName>
</protein>